<dbReference type="GO" id="GO:0000045">
    <property type="term" value="P:autophagosome assembly"/>
    <property type="evidence" value="ECO:0007669"/>
    <property type="project" value="TreeGrafter"/>
</dbReference>
<dbReference type="PANTHER" id="PTHR14957">
    <property type="entry name" value="UBIQUITIN-LIKE-CONJUGATING ENZYME ATG10"/>
    <property type="match status" value="1"/>
</dbReference>
<comment type="caution">
    <text evidence="7">The sequence shown here is derived from an EMBL/GenBank/DDBJ whole genome shotgun (WGS) entry which is preliminary data.</text>
</comment>
<name>A0A843UX13_COLES</name>
<sequence length="247" mass="27983">AYVQNLPPLPQRFLRLFHRSIPSAARSLSHSVFGVASPALPLPASSPVLACSVFLIAGSPSSRLPAQCYIAREHHTTEGSISPWLAPQACNTCGWAASLRNVTLKVEKRMSIVQNDNQETHIYDYHITYSFSFKVPVLYFRGQRYDGRPLRHNEIEIDLPPHSLSILKESKWTYITQEDHPFLRRPWFVLHPCGTRDWMKLLLPNTQAMDGHVVQQYLASWLSVVGQAVGLRVPLEMQNKSSISSFH</sequence>
<dbReference type="EMBL" id="NMUH01000744">
    <property type="protein sequence ID" value="MQL84179.1"/>
    <property type="molecule type" value="Genomic_DNA"/>
</dbReference>
<gene>
    <name evidence="7" type="ORF">Taro_016686</name>
</gene>
<evidence type="ECO:0000256" key="5">
    <source>
        <dbReference type="ARBA" id="ARBA00023006"/>
    </source>
</evidence>
<evidence type="ECO:0000256" key="2">
    <source>
        <dbReference type="ARBA" id="ARBA00021099"/>
    </source>
</evidence>
<evidence type="ECO:0000256" key="1">
    <source>
        <dbReference type="ARBA" id="ARBA00005696"/>
    </source>
</evidence>
<feature type="non-terminal residue" evidence="7">
    <location>
        <position position="247"/>
    </location>
</feature>
<dbReference type="GO" id="GO:0005829">
    <property type="term" value="C:cytosol"/>
    <property type="evidence" value="ECO:0007669"/>
    <property type="project" value="TreeGrafter"/>
</dbReference>
<dbReference type="GO" id="GO:0032446">
    <property type="term" value="P:protein modification by small protein conjugation"/>
    <property type="evidence" value="ECO:0007669"/>
    <property type="project" value="TreeGrafter"/>
</dbReference>
<evidence type="ECO:0000313" key="7">
    <source>
        <dbReference type="EMBL" id="MQL84179.1"/>
    </source>
</evidence>
<keyword evidence="3" id="KW-0808">Transferase</keyword>
<dbReference type="Proteomes" id="UP000652761">
    <property type="component" value="Unassembled WGS sequence"/>
</dbReference>
<evidence type="ECO:0000256" key="4">
    <source>
        <dbReference type="ARBA" id="ARBA00022786"/>
    </source>
</evidence>
<dbReference type="GO" id="GO:0000422">
    <property type="term" value="P:autophagy of mitochondrion"/>
    <property type="evidence" value="ECO:0007669"/>
    <property type="project" value="TreeGrafter"/>
</dbReference>
<reference evidence="7" key="1">
    <citation type="submission" date="2017-07" db="EMBL/GenBank/DDBJ databases">
        <title>Taro Niue Genome Assembly and Annotation.</title>
        <authorList>
            <person name="Atibalentja N."/>
            <person name="Keating K."/>
            <person name="Fields C.J."/>
        </authorList>
    </citation>
    <scope>NUCLEOTIDE SEQUENCE</scope>
    <source>
        <strain evidence="7">Niue_2</strain>
        <tissue evidence="7">Leaf</tissue>
    </source>
</reference>
<organism evidence="7 8">
    <name type="scientific">Colocasia esculenta</name>
    <name type="common">Wild taro</name>
    <name type="synonym">Arum esculentum</name>
    <dbReference type="NCBI Taxonomy" id="4460"/>
    <lineage>
        <taxon>Eukaryota</taxon>
        <taxon>Viridiplantae</taxon>
        <taxon>Streptophyta</taxon>
        <taxon>Embryophyta</taxon>
        <taxon>Tracheophyta</taxon>
        <taxon>Spermatophyta</taxon>
        <taxon>Magnoliopsida</taxon>
        <taxon>Liliopsida</taxon>
        <taxon>Araceae</taxon>
        <taxon>Aroideae</taxon>
        <taxon>Colocasieae</taxon>
        <taxon>Colocasia</taxon>
    </lineage>
</organism>
<dbReference type="InterPro" id="IPR007135">
    <property type="entry name" value="Atg3/Atg10"/>
</dbReference>
<evidence type="ECO:0000313" key="8">
    <source>
        <dbReference type="Proteomes" id="UP000652761"/>
    </source>
</evidence>
<accession>A0A843UX13</accession>
<comment type="similarity">
    <text evidence="1">Belongs to the ATG10 family.</text>
</comment>
<dbReference type="Gene3D" id="3.30.1460.50">
    <property type="match status" value="1"/>
</dbReference>
<keyword evidence="4" id="KW-0833">Ubl conjugation pathway</keyword>
<keyword evidence="5" id="KW-0072">Autophagy</keyword>
<dbReference type="PANTHER" id="PTHR14957:SF1">
    <property type="entry name" value="UBIQUITIN-LIKE-CONJUGATING ENZYME ATG10"/>
    <property type="match status" value="1"/>
</dbReference>
<dbReference type="OrthoDB" id="4089664at2759"/>
<dbReference type="Pfam" id="PF03987">
    <property type="entry name" value="Autophagy_act_C"/>
    <property type="match status" value="1"/>
</dbReference>
<dbReference type="GO" id="GO:0061651">
    <property type="term" value="F:Atg12 conjugating enzyme activity"/>
    <property type="evidence" value="ECO:0007669"/>
    <property type="project" value="TreeGrafter"/>
</dbReference>
<proteinExistence type="inferred from homology"/>
<dbReference type="AlphaFoldDB" id="A0A843UX13"/>
<evidence type="ECO:0000256" key="3">
    <source>
        <dbReference type="ARBA" id="ARBA00022679"/>
    </source>
</evidence>
<keyword evidence="8" id="KW-1185">Reference proteome</keyword>
<evidence type="ECO:0000256" key="6">
    <source>
        <dbReference type="ARBA" id="ARBA00029833"/>
    </source>
</evidence>
<protein>
    <recommendedName>
        <fullName evidence="2">Ubiquitin-like-conjugating enzyme ATG10</fullName>
    </recommendedName>
    <alternativeName>
        <fullName evidence="6">Autophagy-related protein 10</fullName>
    </alternativeName>
</protein>